<reference evidence="2" key="1">
    <citation type="submission" date="2020-05" db="EMBL/GenBank/DDBJ databases">
        <title>Complete genome sequence of Bradyrhizobium diazoefficiens XF5 isolated from soybean nodule.</title>
        <authorList>
            <person name="Noda R."/>
            <person name="Kakizaki K."/>
            <person name="Minamisawa K."/>
        </authorList>
    </citation>
    <scope>NUCLEOTIDE SEQUENCE</scope>
    <source>
        <strain evidence="2">XF5</strain>
    </source>
</reference>
<accession>A0A809ZMG0</accession>
<name>A0A809ZMG0_9BRAD</name>
<evidence type="ECO:0000313" key="2">
    <source>
        <dbReference type="EMBL" id="BCE53686.1"/>
    </source>
</evidence>
<feature type="transmembrane region" description="Helical" evidence="1">
    <location>
        <begin position="92"/>
        <end position="111"/>
    </location>
</feature>
<dbReference type="AlphaFoldDB" id="A0A809ZMG0"/>
<proteinExistence type="predicted"/>
<sequence>MQLTFVAVQELISERIQMTTEDHSPVSEELKERIRSLHRMSPGDWQEVLAALTDQSRSRAELQPSLLAALNVRITYDLVNALHKMDATSGALARKLIVLTWVLVIFTAVLLSDPAEKLIHSLLPLLSTKAH</sequence>
<keyword evidence="1" id="KW-0472">Membrane</keyword>
<dbReference type="EMBL" id="AP023095">
    <property type="protein sequence ID" value="BCE53686.1"/>
    <property type="molecule type" value="Genomic_DNA"/>
</dbReference>
<dbReference type="RefSeq" id="WP_028172784.1">
    <property type="nucleotide sequence ID" value="NZ_AP022638.1"/>
</dbReference>
<gene>
    <name evidence="2" type="ORF">XF5B_11980</name>
    <name evidence="3" type="ORF">XF6B_12050</name>
</gene>
<dbReference type="EMBL" id="AP023096">
    <property type="protein sequence ID" value="BCE62406.1"/>
    <property type="molecule type" value="Genomic_DNA"/>
</dbReference>
<protein>
    <submittedName>
        <fullName evidence="2">Uncharacterized protein</fullName>
    </submittedName>
</protein>
<reference evidence="3" key="2">
    <citation type="submission" date="2020-05" db="EMBL/GenBank/DDBJ databases">
        <title>Complete genome sequence of Bradyrhizobium diazoefficiens XF6 isolated from soybean nodule.</title>
        <authorList>
            <person name="Noda R."/>
            <person name="Kakizaki K."/>
            <person name="Minamisawa K."/>
        </authorList>
    </citation>
    <scope>NUCLEOTIDE SEQUENCE</scope>
    <source>
        <strain evidence="3">XF6</strain>
    </source>
</reference>
<keyword evidence="1" id="KW-1133">Transmembrane helix</keyword>
<keyword evidence="1" id="KW-0812">Transmembrane</keyword>
<evidence type="ECO:0000313" key="3">
    <source>
        <dbReference type="EMBL" id="BCE62406.1"/>
    </source>
</evidence>
<evidence type="ECO:0000256" key="1">
    <source>
        <dbReference type="SAM" id="Phobius"/>
    </source>
</evidence>
<organism evidence="2">
    <name type="scientific">Bradyrhizobium diazoefficiens</name>
    <dbReference type="NCBI Taxonomy" id="1355477"/>
    <lineage>
        <taxon>Bacteria</taxon>
        <taxon>Pseudomonadati</taxon>
        <taxon>Pseudomonadota</taxon>
        <taxon>Alphaproteobacteria</taxon>
        <taxon>Hyphomicrobiales</taxon>
        <taxon>Nitrobacteraceae</taxon>
        <taxon>Bradyrhizobium</taxon>
    </lineage>
</organism>